<accession>A0A918FJ63</accession>
<dbReference type="RefSeq" id="WP_189093887.1">
    <property type="nucleotide sequence ID" value="NZ_BMQL01000118.1"/>
</dbReference>
<dbReference type="AlphaFoldDB" id="A0A918FJ63"/>
<evidence type="ECO:0000313" key="1">
    <source>
        <dbReference type="EMBL" id="GGR41304.1"/>
    </source>
</evidence>
<sequence length="72" mass="8493">MFYDHAEATRLLINELSVRAFRRRHYDAMRAAGMLIEAYLLAMEQEDEDALNRIDELVSLWIEHLRTSPAQD</sequence>
<name>A0A918FJ63_9DEIO</name>
<protein>
    <submittedName>
        <fullName evidence="1">Uncharacterized protein</fullName>
    </submittedName>
</protein>
<proteinExistence type="predicted"/>
<reference evidence="1" key="2">
    <citation type="submission" date="2020-09" db="EMBL/GenBank/DDBJ databases">
        <authorList>
            <person name="Sun Q."/>
            <person name="Ohkuma M."/>
        </authorList>
    </citation>
    <scope>NUCLEOTIDE SEQUENCE</scope>
    <source>
        <strain evidence="1">JCM 31311</strain>
    </source>
</reference>
<comment type="caution">
    <text evidence="1">The sequence shown here is derived from an EMBL/GenBank/DDBJ whole genome shotgun (WGS) entry which is preliminary data.</text>
</comment>
<gene>
    <name evidence="1" type="ORF">GCM10008957_56670</name>
</gene>
<reference evidence="1" key="1">
    <citation type="journal article" date="2014" name="Int. J. Syst. Evol. Microbiol.">
        <title>Complete genome sequence of Corynebacterium casei LMG S-19264T (=DSM 44701T), isolated from a smear-ripened cheese.</title>
        <authorList>
            <consortium name="US DOE Joint Genome Institute (JGI-PGF)"/>
            <person name="Walter F."/>
            <person name="Albersmeier A."/>
            <person name="Kalinowski J."/>
            <person name="Ruckert C."/>
        </authorList>
    </citation>
    <scope>NUCLEOTIDE SEQUENCE</scope>
    <source>
        <strain evidence="1">JCM 31311</strain>
    </source>
</reference>
<dbReference type="Proteomes" id="UP000603865">
    <property type="component" value="Unassembled WGS sequence"/>
</dbReference>
<keyword evidence="2" id="KW-1185">Reference proteome</keyword>
<evidence type="ECO:0000313" key="2">
    <source>
        <dbReference type="Proteomes" id="UP000603865"/>
    </source>
</evidence>
<dbReference type="EMBL" id="BMQL01000118">
    <property type="protein sequence ID" value="GGR41304.1"/>
    <property type="molecule type" value="Genomic_DNA"/>
</dbReference>
<organism evidence="1 2">
    <name type="scientific">Deinococcus ruber</name>
    <dbReference type="NCBI Taxonomy" id="1848197"/>
    <lineage>
        <taxon>Bacteria</taxon>
        <taxon>Thermotogati</taxon>
        <taxon>Deinococcota</taxon>
        <taxon>Deinococci</taxon>
        <taxon>Deinococcales</taxon>
        <taxon>Deinococcaceae</taxon>
        <taxon>Deinococcus</taxon>
    </lineage>
</organism>